<protein>
    <submittedName>
        <fullName evidence="2">Uncharacterized protein</fullName>
    </submittedName>
</protein>
<dbReference type="EnsemblProtists" id="PYU1_T005322">
    <property type="protein sequence ID" value="PYU1_T005322"/>
    <property type="gene ID" value="PYU1_G005311"/>
</dbReference>
<dbReference type="InterPro" id="IPR016024">
    <property type="entry name" value="ARM-type_fold"/>
</dbReference>
<feature type="compositionally biased region" description="Basic and acidic residues" evidence="1">
    <location>
        <begin position="784"/>
        <end position="794"/>
    </location>
</feature>
<evidence type="ECO:0000256" key="1">
    <source>
        <dbReference type="SAM" id="MobiDB-lite"/>
    </source>
</evidence>
<dbReference type="AlphaFoldDB" id="K3WK30"/>
<reference evidence="3" key="1">
    <citation type="journal article" date="2010" name="Genome Biol.">
        <title>Genome sequence of the necrotrophic plant pathogen Pythium ultimum reveals original pathogenicity mechanisms and effector repertoire.</title>
        <authorList>
            <person name="Levesque C.A."/>
            <person name="Brouwer H."/>
            <person name="Cano L."/>
            <person name="Hamilton J.P."/>
            <person name="Holt C."/>
            <person name="Huitema E."/>
            <person name="Raffaele S."/>
            <person name="Robideau G.P."/>
            <person name="Thines M."/>
            <person name="Win J."/>
            <person name="Zerillo M.M."/>
            <person name="Beakes G.W."/>
            <person name="Boore J.L."/>
            <person name="Busam D."/>
            <person name="Dumas B."/>
            <person name="Ferriera S."/>
            <person name="Fuerstenberg S.I."/>
            <person name="Gachon C.M."/>
            <person name="Gaulin E."/>
            <person name="Govers F."/>
            <person name="Grenville-Briggs L."/>
            <person name="Horner N."/>
            <person name="Hostetler J."/>
            <person name="Jiang R.H."/>
            <person name="Johnson J."/>
            <person name="Krajaejun T."/>
            <person name="Lin H."/>
            <person name="Meijer H.J."/>
            <person name="Moore B."/>
            <person name="Morris P."/>
            <person name="Phuntmart V."/>
            <person name="Puiu D."/>
            <person name="Shetty J."/>
            <person name="Stajich J.E."/>
            <person name="Tripathy S."/>
            <person name="Wawra S."/>
            <person name="van West P."/>
            <person name="Whitty B.R."/>
            <person name="Coutinho P.M."/>
            <person name="Henrissat B."/>
            <person name="Martin F."/>
            <person name="Thomas P.D."/>
            <person name="Tyler B.M."/>
            <person name="De Vries R.P."/>
            <person name="Kamoun S."/>
            <person name="Yandell M."/>
            <person name="Tisserat N."/>
            <person name="Buell C.R."/>
        </authorList>
    </citation>
    <scope>NUCLEOTIDE SEQUENCE</scope>
    <source>
        <strain evidence="3">DAOM:BR144</strain>
    </source>
</reference>
<dbReference type="HOGENOM" id="CLU_339353_0_0_1"/>
<evidence type="ECO:0000313" key="3">
    <source>
        <dbReference type="Proteomes" id="UP000019132"/>
    </source>
</evidence>
<dbReference type="SUPFAM" id="SSF48371">
    <property type="entry name" value="ARM repeat"/>
    <property type="match status" value="1"/>
</dbReference>
<dbReference type="VEuPathDB" id="FungiDB:PYU1_G005311"/>
<evidence type="ECO:0000313" key="2">
    <source>
        <dbReference type="EnsemblProtists" id="PYU1_T005322"/>
    </source>
</evidence>
<dbReference type="InParanoid" id="K3WK30"/>
<organism evidence="2 3">
    <name type="scientific">Globisporangium ultimum (strain ATCC 200006 / CBS 805.95 / DAOM BR144)</name>
    <name type="common">Pythium ultimum</name>
    <dbReference type="NCBI Taxonomy" id="431595"/>
    <lineage>
        <taxon>Eukaryota</taxon>
        <taxon>Sar</taxon>
        <taxon>Stramenopiles</taxon>
        <taxon>Oomycota</taxon>
        <taxon>Peronosporomycetes</taxon>
        <taxon>Pythiales</taxon>
        <taxon>Pythiaceae</taxon>
        <taxon>Globisporangium</taxon>
    </lineage>
</organism>
<feature type="compositionally biased region" description="Acidic residues" evidence="1">
    <location>
        <begin position="703"/>
        <end position="715"/>
    </location>
</feature>
<accession>K3WK30</accession>
<dbReference type="Proteomes" id="UP000019132">
    <property type="component" value="Unassembled WGS sequence"/>
</dbReference>
<dbReference type="EMBL" id="GL376633">
    <property type="status" value="NOT_ANNOTATED_CDS"/>
    <property type="molecule type" value="Genomic_DNA"/>
</dbReference>
<sequence length="838" mass="91889">MLLELLYDLTRLNAGRARAEELHVLQYLQQVVHVMWSQGDNKNPLLLESAIDCFVNLAQVEYKLPLCLEKILGALTRLAVHLELGHQLARDGAHLILQLLAYSDDEIDNRHVEQGIYALMTQLCAVDRSSLPVFMLFDVIAIIAERISVRLEDEGYVCAYLEFLDLVTNEKPPLLSLEDRQEVIVALEAIVAKYERALSKQVYRVSRNLLTNLGVTDPDPQKLVSSAKSLPIHTAPQLSEQELRFRELLLQGALFRVLSTTTDAKKHTKKKQPSARSKPPATRSSSHDYNKKQEQLKIWTENQHYLRSQEKRRISFQQEVLKAQMSPQACLGGKAAKVEAQSSRSPSATRKDVVNAMTSVQEGTNHSDLPHATAANHRRIMMLRQQRSAPSLEQQQLKVRRGPKLTKQPGNQQENSMLRPQDQDIVDVHFTLSRARNKRLEIDFGVDLTAIGSGAFSPAVELESALDAMPLDESPVSLQSNATIFEHQILIGAPDVCKAEEQTCSQVVDYSEQPECTFGDNEINAAVFDALQDSIDQVADAFANEMESCETTEDLGRDASESMAFQTEESTELPLLPPEMAGDLTDIEAARSAAMPPSVKQASSVGTIGNIEELKPSQGQTVDPMVHSPPEMAAQAASNQRNEDESFAIGNGDQAADSVVAPLVSDGNDTPAVESVSLSGDVVEPLPDASEESPTAAAQHDGEGEDDYEEEPFDDDAGHANETHDTPAGGSPQSNGEENGEHEPSSDTTAAAILPNDAEDDASGYGSEFDNDHNDDEAATAELKIGEARLHDGDYDNESYDNDDDGGDKSDPEVIATRREHETRDTYSDDGFSDGDDT</sequence>
<dbReference type="eggNOG" id="ENOG502S47P">
    <property type="taxonomic scope" value="Eukaryota"/>
</dbReference>
<feature type="compositionally biased region" description="Basic and acidic residues" evidence="1">
    <location>
        <begin position="716"/>
        <end position="725"/>
    </location>
</feature>
<keyword evidence="3" id="KW-1185">Reference proteome</keyword>
<feature type="region of interest" description="Disordered" evidence="1">
    <location>
        <begin position="261"/>
        <end position="296"/>
    </location>
</feature>
<proteinExistence type="predicted"/>
<feature type="compositionally biased region" description="Acidic residues" evidence="1">
    <location>
        <begin position="795"/>
        <end position="806"/>
    </location>
</feature>
<name>K3WK30_GLOUD</name>
<feature type="compositionally biased region" description="Basic and acidic residues" evidence="1">
    <location>
        <begin position="285"/>
        <end position="295"/>
    </location>
</feature>
<feature type="region of interest" description="Disordered" evidence="1">
    <location>
        <begin position="662"/>
        <end position="838"/>
    </location>
</feature>
<reference evidence="3" key="2">
    <citation type="submission" date="2010-04" db="EMBL/GenBank/DDBJ databases">
        <authorList>
            <person name="Buell R."/>
            <person name="Hamilton J."/>
            <person name="Hostetler J."/>
        </authorList>
    </citation>
    <scope>NUCLEOTIDE SEQUENCE [LARGE SCALE GENOMIC DNA]</scope>
    <source>
        <strain evidence="3">DAOM:BR144</strain>
    </source>
</reference>
<reference evidence="2" key="3">
    <citation type="submission" date="2015-02" db="UniProtKB">
        <authorList>
            <consortium name="EnsemblProtists"/>
        </authorList>
    </citation>
    <scope>IDENTIFICATION</scope>
    <source>
        <strain evidence="2">DAOM BR144</strain>
    </source>
</reference>
<feature type="region of interest" description="Disordered" evidence="1">
    <location>
        <begin position="616"/>
        <end position="644"/>
    </location>
</feature>
<dbReference type="STRING" id="431595.K3WK30"/>
<feature type="compositionally biased region" description="Basic and acidic residues" evidence="1">
    <location>
        <begin position="807"/>
        <end position="827"/>
    </location>
</feature>